<dbReference type="Proteomes" id="UP000320386">
    <property type="component" value="Chromosome"/>
</dbReference>
<sequence precursor="true">MSNQGLTFTTLMLVAAALGGQTHTHAATIGSDDAGRASYVASGWFDGQNDGVGFGPWKLLSDATGGGFAGFYSADNLGGVDNIGVEQTPPLPYANPAAEGRVWASYANKGDGIDRATAFRSLDESLDGLGDSFSVSYEHGFVNGAAGVALRTANISDLAEDYDAGARAQFQFSGGNGVYALIDDAGTVELDGSAGLPFVPFTFFGVDLTYTMTGPDTYDLQITKYNAEAGSGGSAPDVFNKTTHPALGGRSLAGTGTIDSVALYQEDVEKQSDGFFNNLNYTTSTGNGADNAANYFGLWFEGDNFGNGFGPWVFTSETDGGFAGNFIQAGAGNGVDNAGTPAPDGSVWASYANQGNFADKAVQYRNLNHLLGEPNDTFSVSLENGYVDPGGRVGISLLDGSVQPDVTPDDYASNALFQFFFEGGNETYTLIDASGEIDTGVNFSFWGVDLDLVMTGIGTFDLTITRYGEPNDAEPEITTLSDLTLATTPGTGMIGSLAFVNVDAPNQSDVFWNHLTYATDQGGGLEGDFNNDGIVDDMDIDLLRENLGDPAFDLDGNGVADADDMIYIVETIIGSRLGDANLDRTVDLLDLSALASNFNSAAGWAGGNFNTDAAVDLLDLSILAASFGQSATVPEPGAAVLLTLGLAGVARRKHG</sequence>
<keyword evidence="3" id="KW-1185">Reference proteome</keyword>
<dbReference type="EMBL" id="CP036280">
    <property type="protein sequence ID" value="QDU70498.1"/>
    <property type="molecule type" value="Genomic_DNA"/>
</dbReference>
<name>A0A518BU37_9BACT</name>
<dbReference type="AlphaFoldDB" id="A0A518BU37"/>
<accession>A0A518BU37</accession>
<evidence type="ECO:0000313" key="3">
    <source>
        <dbReference type="Proteomes" id="UP000320386"/>
    </source>
</evidence>
<gene>
    <name evidence="2" type="ORF">Pan265_03260</name>
</gene>
<keyword evidence="1" id="KW-0732">Signal</keyword>
<dbReference type="Gene3D" id="1.10.1330.10">
    <property type="entry name" value="Dockerin domain"/>
    <property type="match status" value="1"/>
</dbReference>
<organism evidence="2 3">
    <name type="scientific">Mucisphaera calidilacus</name>
    <dbReference type="NCBI Taxonomy" id="2527982"/>
    <lineage>
        <taxon>Bacteria</taxon>
        <taxon>Pseudomonadati</taxon>
        <taxon>Planctomycetota</taxon>
        <taxon>Phycisphaerae</taxon>
        <taxon>Phycisphaerales</taxon>
        <taxon>Phycisphaeraceae</taxon>
        <taxon>Mucisphaera</taxon>
    </lineage>
</organism>
<evidence type="ECO:0008006" key="4">
    <source>
        <dbReference type="Google" id="ProtNLM"/>
    </source>
</evidence>
<feature type="chain" id="PRO_5021866579" description="PEP-CTERM protein-sorting domain-containing protein" evidence="1">
    <location>
        <begin position="27"/>
        <end position="655"/>
    </location>
</feature>
<proteinExistence type="predicted"/>
<feature type="signal peptide" evidence="1">
    <location>
        <begin position="1"/>
        <end position="26"/>
    </location>
</feature>
<dbReference type="RefSeq" id="WP_145444644.1">
    <property type="nucleotide sequence ID" value="NZ_CP036280.1"/>
</dbReference>
<reference evidence="2 3" key="1">
    <citation type="submission" date="2019-02" db="EMBL/GenBank/DDBJ databases">
        <title>Deep-cultivation of Planctomycetes and their phenomic and genomic characterization uncovers novel biology.</title>
        <authorList>
            <person name="Wiegand S."/>
            <person name="Jogler M."/>
            <person name="Boedeker C."/>
            <person name="Pinto D."/>
            <person name="Vollmers J."/>
            <person name="Rivas-Marin E."/>
            <person name="Kohn T."/>
            <person name="Peeters S.H."/>
            <person name="Heuer A."/>
            <person name="Rast P."/>
            <person name="Oberbeckmann S."/>
            <person name="Bunk B."/>
            <person name="Jeske O."/>
            <person name="Meyerdierks A."/>
            <person name="Storesund J.E."/>
            <person name="Kallscheuer N."/>
            <person name="Luecker S."/>
            <person name="Lage O.M."/>
            <person name="Pohl T."/>
            <person name="Merkel B.J."/>
            <person name="Hornburger P."/>
            <person name="Mueller R.-W."/>
            <person name="Bruemmer F."/>
            <person name="Labrenz M."/>
            <person name="Spormann A.M."/>
            <person name="Op den Camp H."/>
            <person name="Overmann J."/>
            <person name="Amann R."/>
            <person name="Jetten M.S.M."/>
            <person name="Mascher T."/>
            <person name="Medema M.H."/>
            <person name="Devos D.P."/>
            <person name="Kaster A.-K."/>
            <person name="Ovreas L."/>
            <person name="Rohde M."/>
            <person name="Galperin M.Y."/>
            <person name="Jogler C."/>
        </authorList>
    </citation>
    <scope>NUCLEOTIDE SEQUENCE [LARGE SCALE GENOMIC DNA]</scope>
    <source>
        <strain evidence="2 3">Pan265</strain>
    </source>
</reference>
<dbReference type="SUPFAM" id="SSF63446">
    <property type="entry name" value="Type I dockerin domain"/>
    <property type="match status" value="1"/>
</dbReference>
<evidence type="ECO:0000313" key="2">
    <source>
        <dbReference type="EMBL" id="QDU70498.1"/>
    </source>
</evidence>
<dbReference type="KEGG" id="mcad:Pan265_03260"/>
<dbReference type="GO" id="GO:0000272">
    <property type="term" value="P:polysaccharide catabolic process"/>
    <property type="evidence" value="ECO:0007669"/>
    <property type="project" value="InterPro"/>
</dbReference>
<dbReference type="InterPro" id="IPR036439">
    <property type="entry name" value="Dockerin_dom_sf"/>
</dbReference>
<protein>
    <recommendedName>
        <fullName evidence="4">PEP-CTERM protein-sorting domain-containing protein</fullName>
    </recommendedName>
</protein>
<evidence type="ECO:0000256" key="1">
    <source>
        <dbReference type="SAM" id="SignalP"/>
    </source>
</evidence>
<dbReference type="OrthoDB" id="7783360at2"/>